<dbReference type="Proteomes" id="UP000230405">
    <property type="component" value="Unassembled WGS sequence"/>
</dbReference>
<dbReference type="EMBL" id="PFPO01000060">
    <property type="protein sequence ID" value="PIZ98862.1"/>
    <property type="molecule type" value="Genomic_DNA"/>
</dbReference>
<evidence type="ECO:0000313" key="2">
    <source>
        <dbReference type="Proteomes" id="UP000230405"/>
    </source>
</evidence>
<protein>
    <submittedName>
        <fullName evidence="1">Uncharacterized protein</fullName>
    </submittedName>
</protein>
<evidence type="ECO:0000313" key="1">
    <source>
        <dbReference type="EMBL" id="PIZ98862.1"/>
    </source>
</evidence>
<proteinExistence type="predicted"/>
<organism evidence="1 2">
    <name type="scientific">Candidatus Komeilibacteria bacterium CG_4_10_14_0_2_um_filter_37_10</name>
    <dbReference type="NCBI Taxonomy" id="1974470"/>
    <lineage>
        <taxon>Bacteria</taxon>
        <taxon>Candidatus Komeiliibacteriota</taxon>
    </lineage>
</organism>
<sequence length="118" mass="13748">MIDLVKIAEILKDNDDKFILEINGQLVVMMDYQAYCQTKSQPTVREKYEHIEPKNNKMVINNSAVVKPVNTERNNVHPLSIRDIIANKSGFNVEYDRPVPTSEVDQKENDYFFQEVED</sequence>
<accession>A0A2M7VEC8</accession>
<reference evidence="2" key="1">
    <citation type="submission" date="2017-09" db="EMBL/GenBank/DDBJ databases">
        <title>Depth-based differentiation of microbial function through sediment-hosted aquifers and enrichment of novel symbionts in the deep terrestrial subsurface.</title>
        <authorList>
            <person name="Probst A.J."/>
            <person name="Ladd B."/>
            <person name="Jarett J.K."/>
            <person name="Geller-Mcgrath D.E."/>
            <person name="Sieber C.M.K."/>
            <person name="Emerson J.B."/>
            <person name="Anantharaman K."/>
            <person name="Thomas B.C."/>
            <person name="Malmstrom R."/>
            <person name="Stieglmeier M."/>
            <person name="Klingl A."/>
            <person name="Woyke T."/>
            <person name="Ryan C.M."/>
            <person name="Banfield J.F."/>
        </authorList>
    </citation>
    <scope>NUCLEOTIDE SEQUENCE [LARGE SCALE GENOMIC DNA]</scope>
</reference>
<gene>
    <name evidence="1" type="ORF">COX77_03300</name>
</gene>
<name>A0A2M7VEC8_9BACT</name>
<comment type="caution">
    <text evidence="1">The sequence shown here is derived from an EMBL/GenBank/DDBJ whole genome shotgun (WGS) entry which is preliminary data.</text>
</comment>
<dbReference type="AlphaFoldDB" id="A0A2M7VEC8"/>